<dbReference type="Proteomes" id="UP001066276">
    <property type="component" value="Chromosome 3_2"/>
</dbReference>
<dbReference type="InterPro" id="IPR024079">
    <property type="entry name" value="MetalloPept_cat_dom_sf"/>
</dbReference>
<dbReference type="InterPro" id="IPR001506">
    <property type="entry name" value="Peptidase_M12A"/>
</dbReference>
<keyword evidence="9" id="KW-1015">Disulfide bond</keyword>
<dbReference type="Pfam" id="PF00431">
    <property type="entry name" value="CUB"/>
    <property type="match status" value="2"/>
</dbReference>
<keyword evidence="8 12" id="KW-0482">Metalloprotease</keyword>
<feature type="domain" description="Peptidase M12A" evidence="15">
    <location>
        <begin position="91"/>
        <end position="288"/>
    </location>
</feature>
<feature type="active site" evidence="12">
    <location>
        <position position="189"/>
    </location>
</feature>
<protein>
    <recommendedName>
        <fullName evidence="13">Metalloendopeptidase</fullName>
        <ecNumber evidence="13">3.4.24.-</ecNumber>
    </recommendedName>
</protein>
<dbReference type="SMART" id="SM00042">
    <property type="entry name" value="CUB"/>
    <property type="match status" value="2"/>
</dbReference>
<keyword evidence="3 12" id="KW-0479">Metal-binding</keyword>
<feature type="binding site" evidence="12">
    <location>
        <position position="188"/>
    </location>
    <ligand>
        <name>Zn(2+)</name>
        <dbReference type="ChEBI" id="CHEBI:29105"/>
        <note>catalytic</note>
    </ligand>
</feature>
<dbReference type="CDD" id="cd00041">
    <property type="entry name" value="CUB"/>
    <property type="match status" value="2"/>
</dbReference>
<dbReference type="AlphaFoldDB" id="A0AAV7U3F9"/>
<evidence type="ECO:0000256" key="3">
    <source>
        <dbReference type="ARBA" id="ARBA00022723"/>
    </source>
</evidence>
<evidence type="ECO:0000256" key="7">
    <source>
        <dbReference type="ARBA" id="ARBA00022833"/>
    </source>
</evidence>
<reference evidence="16" key="1">
    <citation type="journal article" date="2022" name="bioRxiv">
        <title>Sequencing and chromosome-scale assembly of the giantPleurodeles waltlgenome.</title>
        <authorList>
            <person name="Brown T."/>
            <person name="Elewa A."/>
            <person name="Iarovenko S."/>
            <person name="Subramanian E."/>
            <person name="Araus A.J."/>
            <person name="Petzold A."/>
            <person name="Susuki M."/>
            <person name="Suzuki K.-i.T."/>
            <person name="Hayashi T."/>
            <person name="Toyoda A."/>
            <person name="Oliveira C."/>
            <person name="Osipova E."/>
            <person name="Leigh N.D."/>
            <person name="Simon A."/>
            <person name="Yun M.H."/>
        </authorList>
    </citation>
    <scope>NUCLEOTIDE SEQUENCE</scope>
    <source>
        <strain evidence="16">20211129_DDA</strain>
        <tissue evidence="16">Liver</tissue>
    </source>
</reference>
<evidence type="ECO:0000256" key="9">
    <source>
        <dbReference type="ARBA" id="ARBA00023157"/>
    </source>
</evidence>
<dbReference type="PANTHER" id="PTHR10127">
    <property type="entry name" value="DISCOIDIN, CUB, EGF, LAMININ , AND ZINC METALLOPROTEASE DOMAIN CONTAINING"/>
    <property type="match status" value="1"/>
</dbReference>
<organism evidence="16 17">
    <name type="scientific">Pleurodeles waltl</name>
    <name type="common">Iberian ribbed newt</name>
    <dbReference type="NCBI Taxonomy" id="8319"/>
    <lineage>
        <taxon>Eukaryota</taxon>
        <taxon>Metazoa</taxon>
        <taxon>Chordata</taxon>
        <taxon>Craniata</taxon>
        <taxon>Vertebrata</taxon>
        <taxon>Euteleostomi</taxon>
        <taxon>Amphibia</taxon>
        <taxon>Batrachia</taxon>
        <taxon>Caudata</taxon>
        <taxon>Salamandroidea</taxon>
        <taxon>Salamandridae</taxon>
        <taxon>Pleurodelinae</taxon>
        <taxon>Pleurodeles</taxon>
    </lineage>
</organism>
<evidence type="ECO:0000256" key="4">
    <source>
        <dbReference type="ARBA" id="ARBA00022729"/>
    </source>
</evidence>
<evidence type="ECO:0000259" key="15">
    <source>
        <dbReference type="PROSITE" id="PS51864"/>
    </source>
</evidence>
<keyword evidence="4" id="KW-0732">Signal</keyword>
<dbReference type="GO" id="GO:0006508">
    <property type="term" value="P:proteolysis"/>
    <property type="evidence" value="ECO:0007669"/>
    <property type="project" value="UniProtKB-KW"/>
</dbReference>
<dbReference type="Gene3D" id="3.40.390.10">
    <property type="entry name" value="Collagenase (Catalytic Domain)"/>
    <property type="match status" value="1"/>
</dbReference>
<feature type="domain" description="CUB" evidence="14">
    <location>
        <begin position="404"/>
        <end position="516"/>
    </location>
</feature>
<dbReference type="InterPro" id="IPR006026">
    <property type="entry name" value="Peptidase_Metallo"/>
</dbReference>
<dbReference type="PROSITE" id="PS51864">
    <property type="entry name" value="ASTACIN"/>
    <property type="match status" value="1"/>
</dbReference>
<keyword evidence="17" id="KW-1185">Reference proteome</keyword>
<dbReference type="GO" id="GO:0060473">
    <property type="term" value="C:cortical granule"/>
    <property type="evidence" value="ECO:0007669"/>
    <property type="project" value="UniProtKB-SubCell"/>
</dbReference>
<dbReference type="InterPro" id="IPR035914">
    <property type="entry name" value="Sperma_CUB_dom_sf"/>
</dbReference>
<dbReference type="PANTHER" id="PTHR10127:SF887">
    <property type="entry name" value="EMBRYONIC PROTEIN UVS.2"/>
    <property type="match status" value="1"/>
</dbReference>
<evidence type="ECO:0000313" key="16">
    <source>
        <dbReference type="EMBL" id="KAJ1182619.1"/>
    </source>
</evidence>
<accession>A0AAV7U3F9</accession>
<feature type="binding site" evidence="12">
    <location>
        <position position="198"/>
    </location>
    <ligand>
        <name>Zn(2+)</name>
        <dbReference type="ChEBI" id="CHEBI:29105"/>
        <note>catalytic</note>
    </ligand>
</feature>
<dbReference type="FunFam" id="2.60.120.290:FF:000005">
    <property type="entry name" value="Procollagen C-endopeptidase enhancer 1"/>
    <property type="match status" value="1"/>
</dbReference>
<dbReference type="CDD" id="cd04283">
    <property type="entry name" value="ZnMc_hatching_enzyme"/>
    <property type="match status" value="1"/>
</dbReference>
<comment type="subcellular location">
    <subcellularLocation>
        <location evidence="10">Cytoplasmic vesicle</location>
        <location evidence="10">Secretory vesicle</location>
        <location evidence="10">Cortical granule</location>
    </subcellularLocation>
</comment>
<dbReference type="Pfam" id="PF01400">
    <property type="entry name" value="Astacin"/>
    <property type="match status" value="1"/>
</dbReference>
<comment type="caution">
    <text evidence="16">The sequence shown here is derived from an EMBL/GenBank/DDBJ whole genome shotgun (WGS) entry which is preliminary data.</text>
</comment>
<sequence>MDLTEETLSAGDLSTAQNPKMDRRAWALIAVCLLSTCWSLPVQNVYELENNHTDHSDESKSLEVFEIIIKENEGTSQLVHEGDIAVQRDRSAKVCPKNSCFWPKSIDGTVPVPYTLSSTYSPSDVAAFNEAMLEFATLTCIRFVEGTKEADYLQISSDGGCWSYIGKAGGAQQVSLSAGCLTKGPIQHELNHALGFFHEQSRSDRDKYVTIMTENIAPEYLPNFNKENSNNLDLQYDYSSIMHYSMYAFSGNNGPTIVPKPNPNTPIGQRDGLSNLDIAKINTLYQCGIYSTLLTTQRGTVMSTNKPSSYPNNAKCMYLIRVPVYKVFLQFDAFDLQSSPNCSSDYLTIYDGNNKASPVLLRKACGTRQLPPFTSTGKEMLLEFVTDGSITANGFRASYDNVVCGYTFTSSPGTVSSPNFPNNYSNNMNCSFYIVAPDGYKVSLTFTSFDVEDDVNCYFDSLSIFNGAKLTSPLVDIYCGSKIVPTVTSTRSSLLLQFQSDTSETLKGFQATYTFGKFTSAC</sequence>
<dbReference type="FunFam" id="2.60.120.290:FF:000013">
    <property type="entry name" value="Membrane frizzled-related protein"/>
    <property type="match status" value="1"/>
</dbReference>
<proteinExistence type="predicted"/>
<keyword evidence="1" id="KW-0963">Cytoplasm</keyword>
<dbReference type="InterPro" id="IPR000859">
    <property type="entry name" value="CUB_dom"/>
</dbReference>
<dbReference type="InterPro" id="IPR017370">
    <property type="entry name" value="Hatching_enzyme_Uvs2-like"/>
</dbReference>
<keyword evidence="6 12" id="KW-0378">Hydrolase</keyword>
<feature type="binding site" evidence="12">
    <location>
        <position position="192"/>
    </location>
    <ligand>
        <name>Zn(2+)</name>
        <dbReference type="ChEBI" id="CHEBI:29105"/>
        <note>catalytic</note>
    </ligand>
</feature>
<dbReference type="Gene3D" id="2.60.120.290">
    <property type="entry name" value="Spermadhesin, CUB domain"/>
    <property type="match status" value="2"/>
</dbReference>
<evidence type="ECO:0000256" key="5">
    <source>
        <dbReference type="ARBA" id="ARBA00022737"/>
    </source>
</evidence>
<keyword evidence="5" id="KW-0677">Repeat</keyword>
<comment type="caution">
    <text evidence="11">Lacks conserved residue(s) required for the propagation of feature annotation.</text>
</comment>
<dbReference type="FunFam" id="3.40.390.10:FF:000040">
    <property type="entry name" value="Metalloendopeptidase"/>
    <property type="match status" value="1"/>
</dbReference>
<evidence type="ECO:0000256" key="10">
    <source>
        <dbReference type="ARBA" id="ARBA00037865"/>
    </source>
</evidence>
<dbReference type="PROSITE" id="PS01180">
    <property type="entry name" value="CUB"/>
    <property type="match status" value="2"/>
</dbReference>
<evidence type="ECO:0000256" key="1">
    <source>
        <dbReference type="ARBA" id="ARBA00022490"/>
    </source>
</evidence>
<evidence type="ECO:0000256" key="11">
    <source>
        <dbReference type="PROSITE-ProRule" id="PRU00059"/>
    </source>
</evidence>
<dbReference type="PRINTS" id="PR00480">
    <property type="entry name" value="ASTACIN"/>
</dbReference>
<feature type="domain" description="CUB" evidence="14">
    <location>
        <begin position="287"/>
        <end position="402"/>
    </location>
</feature>
<dbReference type="GO" id="GO:0008270">
    <property type="term" value="F:zinc ion binding"/>
    <property type="evidence" value="ECO:0007669"/>
    <property type="project" value="UniProtKB-UniRule"/>
</dbReference>
<evidence type="ECO:0000256" key="6">
    <source>
        <dbReference type="ARBA" id="ARBA00022801"/>
    </source>
</evidence>
<dbReference type="SUPFAM" id="SSF55486">
    <property type="entry name" value="Metalloproteases ('zincins'), catalytic domain"/>
    <property type="match status" value="1"/>
</dbReference>
<evidence type="ECO:0000259" key="14">
    <source>
        <dbReference type="PROSITE" id="PS01180"/>
    </source>
</evidence>
<dbReference type="SMART" id="SM00235">
    <property type="entry name" value="ZnMc"/>
    <property type="match status" value="1"/>
</dbReference>
<keyword evidence="2 12" id="KW-0645">Protease</keyword>
<evidence type="ECO:0000256" key="8">
    <source>
        <dbReference type="ARBA" id="ARBA00023049"/>
    </source>
</evidence>
<evidence type="ECO:0000256" key="12">
    <source>
        <dbReference type="PROSITE-ProRule" id="PRU01211"/>
    </source>
</evidence>
<dbReference type="EC" id="3.4.24.-" evidence="13"/>
<dbReference type="GO" id="GO:0004222">
    <property type="term" value="F:metalloendopeptidase activity"/>
    <property type="evidence" value="ECO:0007669"/>
    <property type="project" value="UniProtKB-UniRule"/>
</dbReference>
<keyword evidence="7 12" id="KW-0862">Zinc</keyword>
<gene>
    <name evidence="16" type="ORF">NDU88_007806</name>
</gene>
<dbReference type="EMBL" id="JANPWB010000006">
    <property type="protein sequence ID" value="KAJ1182619.1"/>
    <property type="molecule type" value="Genomic_DNA"/>
</dbReference>
<evidence type="ECO:0000256" key="2">
    <source>
        <dbReference type="ARBA" id="ARBA00022670"/>
    </source>
</evidence>
<dbReference type="PIRSF" id="PIRSF038057">
    <property type="entry name" value="Hatching_enzyme_Uvs2"/>
    <property type="match status" value="1"/>
</dbReference>
<dbReference type="InterPro" id="IPR034039">
    <property type="entry name" value="ZnMP_hatching_enz"/>
</dbReference>
<dbReference type="SUPFAM" id="SSF49854">
    <property type="entry name" value="Spermadhesin, CUB domain"/>
    <property type="match status" value="2"/>
</dbReference>
<evidence type="ECO:0000313" key="17">
    <source>
        <dbReference type="Proteomes" id="UP001066276"/>
    </source>
</evidence>
<comment type="cofactor">
    <cofactor evidence="12 13">
        <name>Zn(2+)</name>
        <dbReference type="ChEBI" id="CHEBI:29105"/>
    </cofactor>
    <text evidence="12 13">Binds 1 zinc ion per subunit.</text>
</comment>
<name>A0AAV7U3F9_PLEWA</name>
<evidence type="ECO:0000256" key="13">
    <source>
        <dbReference type="RuleBase" id="RU361183"/>
    </source>
</evidence>